<feature type="region of interest" description="Disordered" evidence="6">
    <location>
        <begin position="222"/>
        <end position="282"/>
    </location>
</feature>
<dbReference type="PATRIC" id="fig|1618989.3.peg.315"/>
<evidence type="ECO:0000259" key="8">
    <source>
        <dbReference type="SMART" id="SM01383"/>
    </source>
</evidence>
<dbReference type="InterPro" id="IPR012340">
    <property type="entry name" value="NA-bd_OB-fold"/>
</dbReference>
<evidence type="ECO:0000259" key="7">
    <source>
        <dbReference type="SMART" id="SM01382"/>
    </source>
</evidence>
<keyword evidence="5" id="KW-0694">RNA-binding</keyword>
<dbReference type="GO" id="GO:0015934">
    <property type="term" value="C:large ribosomal subunit"/>
    <property type="evidence" value="ECO:0007669"/>
    <property type="project" value="InterPro"/>
</dbReference>
<comment type="caution">
    <text evidence="9">The sequence shown here is derived from an EMBL/GenBank/DDBJ whole genome shotgun (WGS) entry which is preliminary data.</text>
</comment>
<dbReference type="Gene3D" id="2.40.50.140">
    <property type="entry name" value="Nucleic acid-binding proteins"/>
    <property type="match status" value="1"/>
</dbReference>
<evidence type="ECO:0000313" key="9">
    <source>
        <dbReference type="EMBL" id="KKW30220.1"/>
    </source>
</evidence>
<dbReference type="InterPro" id="IPR005880">
    <property type="entry name" value="Ribosomal_uL2_bac/org-type"/>
</dbReference>
<comment type="subunit">
    <text evidence="5">Part of the 50S ribosomal subunit. Forms a bridge to the 30S subunit in the 70S ribosome.</text>
</comment>
<dbReference type="InterPro" id="IPR022669">
    <property type="entry name" value="Ribosomal_uL2_C"/>
</dbReference>
<keyword evidence="5" id="KW-0699">rRNA-binding</keyword>
<feature type="domain" description="Large ribosomal subunit protein uL2 C-terminal" evidence="7">
    <location>
        <begin position="125"/>
        <end position="254"/>
    </location>
</feature>
<dbReference type="GO" id="GO:0016740">
    <property type="term" value="F:transferase activity"/>
    <property type="evidence" value="ECO:0007669"/>
    <property type="project" value="InterPro"/>
</dbReference>
<evidence type="ECO:0000256" key="4">
    <source>
        <dbReference type="ARBA" id="ARBA00035242"/>
    </source>
</evidence>
<dbReference type="GO" id="GO:0003735">
    <property type="term" value="F:structural constituent of ribosome"/>
    <property type="evidence" value="ECO:0007669"/>
    <property type="project" value="InterPro"/>
</dbReference>
<proteinExistence type="inferred from homology"/>
<gene>
    <name evidence="5" type="primary">rplB</name>
    <name evidence="9" type="ORF">UY72_C0018G0010</name>
</gene>
<comment type="similarity">
    <text evidence="1 5">Belongs to the universal ribosomal protein uL2 family.</text>
</comment>
<dbReference type="AlphaFoldDB" id="A0A0G1XH48"/>
<sequence length="282" mass="30760">MPIKQYKPTTAGRRKSSVQSFKDVTAKRPAKSLVVSNKQQAGRGASGHITVRHRGGGNRRHIRVIDWARNKFDIPAKVQTIEYDPNRGARIALVAYADGEKRYMLAPQGVTVGMTLVSSRERGEPAVGNRFPLEKIPVGMQVHSIELQPGRGGQMVHGAGLAAELLAIEGDNATLRLPSGEMRMVSKVCMATIGTVSNPDWHLVRWGKAGRIRHKGIRPTVRGKAMNPVDHPHGGGEARNSIGLKAPKTPTGKKALGVKTRKSKKPSNSMILRRRQHGKRNA</sequence>
<feature type="domain" description="Large ribosomal subunit protein uL2 RNA-binding" evidence="8">
    <location>
        <begin position="42"/>
        <end position="118"/>
    </location>
</feature>
<evidence type="ECO:0000256" key="1">
    <source>
        <dbReference type="ARBA" id="ARBA00005636"/>
    </source>
</evidence>
<comment type="function">
    <text evidence="5">One of the primary rRNA binding proteins. Required for association of the 30S and 50S subunits to form the 70S ribosome, for tRNA binding and peptide bond formation. It has been suggested to have peptidyltransferase activity; this is somewhat controversial. Makes several contacts with the 16S rRNA in the 70S ribosome.</text>
</comment>
<dbReference type="FunFam" id="2.40.50.140:FF:000003">
    <property type="entry name" value="50S ribosomal protein L2"/>
    <property type="match status" value="1"/>
</dbReference>
<dbReference type="GO" id="GO:0002181">
    <property type="term" value="P:cytoplasmic translation"/>
    <property type="evidence" value="ECO:0007669"/>
    <property type="project" value="TreeGrafter"/>
</dbReference>
<dbReference type="PANTHER" id="PTHR13691">
    <property type="entry name" value="RIBOSOMAL PROTEIN L2"/>
    <property type="match status" value="1"/>
</dbReference>
<dbReference type="PIRSF" id="PIRSF002158">
    <property type="entry name" value="Ribosomal_L2"/>
    <property type="match status" value="1"/>
</dbReference>
<dbReference type="SMART" id="SM01382">
    <property type="entry name" value="Ribosomal_L2_C"/>
    <property type="match status" value="1"/>
</dbReference>
<dbReference type="Gene3D" id="4.10.950.10">
    <property type="entry name" value="Ribosomal protein L2, domain 3"/>
    <property type="match status" value="1"/>
</dbReference>
<keyword evidence="3 5" id="KW-0687">Ribonucleoprotein</keyword>
<dbReference type="InterPro" id="IPR014726">
    <property type="entry name" value="Ribosomal_uL2_dom3"/>
</dbReference>
<dbReference type="FunFam" id="2.30.30.30:FF:000001">
    <property type="entry name" value="50S ribosomal protein L2"/>
    <property type="match status" value="1"/>
</dbReference>
<dbReference type="SUPFAM" id="SSF50249">
    <property type="entry name" value="Nucleic acid-binding proteins"/>
    <property type="match status" value="1"/>
</dbReference>
<reference evidence="9 10" key="1">
    <citation type="journal article" date="2015" name="Nature">
        <title>rRNA introns, odd ribosomes, and small enigmatic genomes across a large radiation of phyla.</title>
        <authorList>
            <person name="Brown C.T."/>
            <person name="Hug L.A."/>
            <person name="Thomas B.C."/>
            <person name="Sharon I."/>
            <person name="Castelle C.J."/>
            <person name="Singh A."/>
            <person name="Wilkins M.J."/>
            <person name="Williams K.H."/>
            <person name="Banfield J.F."/>
        </authorList>
    </citation>
    <scope>NUCLEOTIDE SEQUENCE [LARGE SCALE GENOMIC DNA]</scope>
</reference>
<feature type="compositionally biased region" description="Basic residues" evidence="6">
    <location>
        <begin position="272"/>
        <end position="282"/>
    </location>
</feature>
<evidence type="ECO:0000256" key="5">
    <source>
        <dbReference type="HAMAP-Rule" id="MF_01320"/>
    </source>
</evidence>
<protein>
    <recommendedName>
        <fullName evidence="4 5">Large ribosomal subunit protein uL2</fullName>
    </recommendedName>
</protein>
<dbReference type="Proteomes" id="UP000034846">
    <property type="component" value="Unassembled WGS sequence"/>
</dbReference>
<accession>A0A0G1XH48</accession>
<dbReference type="Pfam" id="PF00181">
    <property type="entry name" value="Ribosomal_L2_N"/>
    <property type="match status" value="1"/>
</dbReference>
<dbReference type="Gene3D" id="2.30.30.30">
    <property type="match status" value="1"/>
</dbReference>
<keyword evidence="2 5" id="KW-0689">Ribosomal protein</keyword>
<evidence type="ECO:0000313" key="10">
    <source>
        <dbReference type="Proteomes" id="UP000034846"/>
    </source>
</evidence>
<evidence type="ECO:0000256" key="6">
    <source>
        <dbReference type="SAM" id="MobiDB-lite"/>
    </source>
</evidence>
<dbReference type="InterPro" id="IPR022666">
    <property type="entry name" value="Ribosomal_uL2_RNA-bd_dom"/>
</dbReference>
<dbReference type="SMART" id="SM01383">
    <property type="entry name" value="Ribosomal_L2"/>
    <property type="match status" value="1"/>
</dbReference>
<dbReference type="FunFam" id="4.10.950.10:FF:000001">
    <property type="entry name" value="50S ribosomal protein L2"/>
    <property type="match status" value="1"/>
</dbReference>
<dbReference type="NCBIfam" id="TIGR01171">
    <property type="entry name" value="rplB_bact"/>
    <property type="match status" value="1"/>
</dbReference>
<feature type="region of interest" description="Disordered" evidence="6">
    <location>
        <begin position="1"/>
        <end position="56"/>
    </location>
</feature>
<organism evidence="9 10">
    <name type="scientific">Candidatus Uhrbacteria bacterium GW2011_GWD2_52_7</name>
    <dbReference type="NCBI Taxonomy" id="1618989"/>
    <lineage>
        <taxon>Bacteria</taxon>
        <taxon>Candidatus Uhriibacteriota</taxon>
    </lineage>
</organism>
<dbReference type="InterPro" id="IPR008991">
    <property type="entry name" value="Translation_prot_SH3-like_sf"/>
</dbReference>
<dbReference type="SUPFAM" id="SSF50104">
    <property type="entry name" value="Translation proteins SH3-like domain"/>
    <property type="match status" value="1"/>
</dbReference>
<dbReference type="Pfam" id="PF03947">
    <property type="entry name" value="Ribosomal_L2_C"/>
    <property type="match status" value="1"/>
</dbReference>
<dbReference type="InterPro" id="IPR014722">
    <property type="entry name" value="Rib_uL2_dom2"/>
</dbReference>
<evidence type="ECO:0000256" key="3">
    <source>
        <dbReference type="ARBA" id="ARBA00023274"/>
    </source>
</evidence>
<dbReference type="GO" id="GO:0019843">
    <property type="term" value="F:rRNA binding"/>
    <property type="evidence" value="ECO:0007669"/>
    <property type="project" value="UniProtKB-UniRule"/>
</dbReference>
<evidence type="ECO:0000256" key="2">
    <source>
        <dbReference type="ARBA" id="ARBA00022980"/>
    </source>
</evidence>
<dbReference type="HAMAP" id="MF_01320_B">
    <property type="entry name" value="Ribosomal_uL2_B"/>
    <property type="match status" value="1"/>
</dbReference>
<dbReference type="InterPro" id="IPR002171">
    <property type="entry name" value="Ribosomal_uL2"/>
</dbReference>
<dbReference type="PANTHER" id="PTHR13691:SF5">
    <property type="entry name" value="LARGE RIBOSOMAL SUBUNIT PROTEIN UL2M"/>
    <property type="match status" value="1"/>
</dbReference>
<name>A0A0G1XH48_9BACT</name>
<dbReference type="EMBL" id="LCRD01000018">
    <property type="protein sequence ID" value="KKW30220.1"/>
    <property type="molecule type" value="Genomic_DNA"/>
</dbReference>